<dbReference type="InterPro" id="IPR003741">
    <property type="entry name" value="LUD_dom"/>
</dbReference>
<dbReference type="InterPro" id="IPR009501">
    <property type="entry name" value="UCP020269"/>
</dbReference>
<gene>
    <name evidence="2" type="ORF">PNE09_12065</name>
</gene>
<dbReference type="InterPro" id="IPR024185">
    <property type="entry name" value="FTHF_cligase-like_sf"/>
</dbReference>
<feature type="domain" description="LUD" evidence="1">
    <location>
        <begin position="21"/>
        <end position="213"/>
    </location>
</feature>
<reference evidence="2" key="1">
    <citation type="submission" date="2023-01" db="EMBL/GenBank/DDBJ databases">
        <title>Human gut microbiome strain richness.</title>
        <authorList>
            <person name="Chen-Liaw A."/>
        </authorList>
    </citation>
    <scope>NUCLEOTIDE SEQUENCE</scope>
    <source>
        <strain evidence="2">1001283st1_G1_1001283B150217_161031</strain>
    </source>
</reference>
<dbReference type="PANTHER" id="PTHR36179:SF2">
    <property type="entry name" value="LUD DOMAIN-CONTAINING PROTEIN"/>
    <property type="match status" value="1"/>
</dbReference>
<proteinExistence type="predicted"/>
<evidence type="ECO:0000313" key="2">
    <source>
        <dbReference type="EMBL" id="MDB8004790.1"/>
    </source>
</evidence>
<dbReference type="PANTHER" id="PTHR36179">
    <property type="entry name" value="LUD_DOM DOMAIN-CONTAINING PROTEIN"/>
    <property type="match status" value="1"/>
</dbReference>
<dbReference type="Pfam" id="PF02589">
    <property type="entry name" value="LUD_dom"/>
    <property type="match status" value="1"/>
</dbReference>
<dbReference type="PIRSF" id="PIRSF020269">
    <property type="entry name" value="DUF1121"/>
    <property type="match status" value="1"/>
</dbReference>
<dbReference type="Gene3D" id="3.40.50.10420">
    <property type="entry name" value="NagB/RpiA/CoA transferase-like"/>
    <property type="match status" value="1"/>
</dbReference>
<dbReference type="SUPFAM" id="SSF100950">
    <property type="entry name" value="NagB/RpiA/CoA transferase-like"/>
    <property type="match status" value="1"/>
</dbReference>
<accession>A0AAW6D567</accession>
<dbReference type="InterPro" id="IPR037171">
    <property type="entry name" value="NagB/RpiA_transferase-like"/>
</dbReference>
<name>A0AAW6D567_9FIRM</name>
<protein>
    <submittedName>
        <fullName evidence="2">Lactate utilization protein</fullName>
    </submittedName>
</protein>
<dbReference type="AlphaFoldDB" id="A0AAW6D567"/>
<organism evidence="2 3">
    <name type="scientific">[Eubacterium] siraeum</name>
    <dbReference type="NCBI Taxonomy" id="39492"/>
    <lineage>
        <taxon>Bacteria</taxon>
        <taxon>Bacillati</taxon>
        <taxon>Bacillota</taxon>
        <taxon>Clostridia</taxon>
        <taxon>Eubacteriales</taxon>
        <taxon>Oscillospiraceae</taxon>
        <taxon>Oscillospiraceae incertae sedis</taxon>
    </lineage>
</organism>
<sequence>MTKGTDNMNENVKAALKKRAEKVISALEKNNMKGYLVDTPDEAKQIIKELIKDDKLIVSGGTMTLKETGIQDFLNENYSGIYIDREKLSPDEVNDLYRKAFSADTYFASTNAITEYGELYNVDGTGNRVAAMIFGPKQVIIVAGLNKIVTDLHSAVDRLETIASPANCVRLGRNTPCAKTGRCAHCLSPDRICNDYVIMAHQRDKDRIKVILISDEYGY</sequence>
<evidence type="ECO:0000313" key="3">
    <source>
        <dbReference type="Proteomes" id="UP001210809"/>
    </source>
</evidence>
<dbReference type="EMBL" id="JAQLXW010000021">
    <property type="protein sequence ID" value="MDB8004790.1"/>
    <property type="molecule type" value="Genomic_DNA"/>
</dbReference>
<comment type="caution">
    <text evidence="2">The sequence shown here is derived from an EMBL/GenBank/DDBJ whole genome shotgun (WGS) entry which is preliminary data.</text>
</comment>
<evidence type="ECO:0000259" key="1">
    <source>
        <dbReference type="Pfam" id="PF02589"/>
    </source>
</evidence>
<dbReference type="Proteomes" id="UP001210809">
    <property type="component" value="Unassembled WGS sequence"/>
</dbReference>